<evidence type="ECO:0000259" key="2">
    <source>
        <dbReference type="Pfam" id="PF01850"/>
    </source>
</evidence>
<protein>
    <submittedName>
        <fullName evidence="3">Type II toxin-antitoxin system VapC family toxin</fullName>
    </submittedName>
</protein>
<feature type="domain" description="PIN" evidence="2">
    <location>
        <begin position="2"/>
        <end position="120"/>
    </location>
</feature>
<dbReference type="PANTHER" id="PTHR35901:SF1">
    <property type="entry name" value="EXONUCLEASE VAPC9"/>
    <property type="match status" value="1"/>
</dbReference>
<dbReference type="Pfam" id="PF01850">
    <property type="entry name" value="PIN"/>
    <property type="match status" value="1"/>
</dbReference>
<reference evidence="3 4" key="1">
    <citation type="submission" date="2021-11" db="EMBL/GenBank/DDBJ databases">
        <title>Whole genome of Geoglobus acetivorans.</title>
        <authorList>
            <person name="Liu D."/>
        </authorList>
    </citation>
    <scope>NUCLEOTIDE SEQUENCE [LARGE SCALE GENOMIC DNA]</scope>
    <source>
        <strain evidence="3 4">SBH6</strain>
    </source>
</reference>
<dbReference type="InterPro" id="IPR044153">
    <property type="entry name" value="PIN_Pae0151-like"/>
</dbReference>
<dbReference type="PANTHER" id="PTHR35901">
    <property type="entry name" value="RIBONUCLEASE VAPC3"/>
    <property type="match status" value="1"/>
</dbReference>
<dbReference type="InterPro" id="IPR051619">
    <property type="entry name" value="TypeII_TA_RNase_PINc/VapC"/>
</dbReference>
<evidence type="ECO:0000313" key="4">
    <source>
        <dbReference type="Proteomes" id="UP001492541"/>
    </source>
</evidence>
<dbReference type="EMBL" id="CP087714">
    <property type="protein sequence ID" value="XAT64732.1"/>
    <property type="molecule type" value="Genomic_DNA"/>
</dbReference>
<dbReference type="SUPFAM" id="SSF88723">
    <property type="entry name" value="PIN domain-like"/>
    <property type="match status" value="1"/>
</dbReference>
<evidence type="ECO:0000313" key="3">
    <source>
        <dbReference type="EMBL" id="XAT64732.1"/>
    </source>
</evidence>
<dbReference type="GeneID" id="90449024"/>
<keyword evidence="1" id="KW-0460">Magnesium</keyword>
<evidence type="ECO:0000256" key="1">
    <source>
        <dbReference type="ARBA" id="ARBA00022842"/>
    </source>
</evidence>
<organism evidence="3 4">
    <name type="scientific">Geoglobus acetivorans</name>
    <dbReference type="NCBI Taxonomy" id="565033"/>
    <lineage>
        <taxon>Archaea</taxon>
        <taxon>Methanobacteriati</taxon>
        <taxon>Methanobacteriota</taxon>
        <taxon>Archaeoglobi</taxon>
        <taxon>Archaeoglobales</taxon>
        <taxon>Archaeoglobaceae</taxon>
        <taxon>Geoglobus</taxon>
    </lineage>
</organism>
<dbReference type="Proteomes" id="UP001492541">
    <property type="component" value="Chromosome"/>
</dbReference>
<gene>
    <name evidence="3" type="ORF">LPQ35_05020</name>
</gene>
<name>A0ABZ3H5A3_GEOAI</name>
<dbReference type="Gene3D" id="3.40.50.1010">
    <property type="entry name" value="5'-nuclease"/>
    <property type="match status" value="1"/>
</dbReference>
<dbReference type="CDD" id="cd09873">
    <property type="entry name" value="PIN_Pae0151-like"/>
    <property type="match status" value="1"/>
</dbReference>
<proteinExistence type="predicted"/>
<accession>A0ABZ3H5A3</accession>
<dbReference type="InterPro" id="IPR002716">
    <property type="entry name" value="PIN_dom"/>
</dbReference>
<dbReference type="RefSeq" id="WP_193807599.1">
    <property type="nucleotide sequence ID" value="NZ_CP087714.1"/>
</dbReference>
<keyword evidence="4" id="KW-1185">Reference proteome</keyword>
<sequence>MIVIDTSVLIDYVFEKDVMRNNIAKETLKLLRGLRVFAPRILLIEFVAVARRLGMTIPKLDVVRLTADFVLLPEDTIFEEAFRIAEHIHPRAADAYFIATARLTNSILITNDRVMASNAKKAGVEAYYLIEEFEKAAERLREME</sequence>
<dbReference type="InterPro" id="IPR029060">
    <property type="entry name" value="PIN-like_dom_sf"/>
</dbReference>